<feature type="binding site" evidence="12">
    <location>
        <position position="168"/>
    </location>
    <ligand>
        <name>pyridoxal 5'-phosphate</name>
        <dbReference type="ChEBI" id="CHEBI:597326"/>
    </ligand>
</feature>
<evidence type="ECO:0000256" key="3">
    <source>
        <dbReference type="ARBA" id="ARBA00006904"/>
    </source>
</evidence>
<feature type="binding site" evidence="12">
    <location>
        <position position="149"/>
    </location>
    <ligand>
        <name>pyridoxal 5'-phosphate</name>
        <dbReference type="ChEBI" id="CHEBI:597326"/>
    </ligand>
</feature>
<keyword evidence="15" id="KW-1185">Reference proteome</keyword>
<evidence type="ECO:0000256" key="8">
    <source>
        <dbReference type="ARBA" id="ARBA00023096"/>
    </source>
</evidence>
<sequence>MKKFNFSAGPSTLPEEVLQQASEAILDLNKSGLSLIEISHRSKDFIAIMDESRALVKKLMKLDDDHEVLFLQGGASLQFLMAPLNFLKKGSKAAYIDSGNFASASIKEAKKIGFIDVLASSKEANYTYIPKNYEIPLDVDYLHLTSNNTVYGTEMHDFPETSVPLVCDMSSDILSKELNFNKFALIYAGAQKNIGPAGVTLVIVNKTLLGKTGRDLPSYLDYQVHISKESMANTPPVFAIYTTLLNLKWLEKQGGVSAAAERNKIKADLLYGEVDRNPLFRGVCEKVDRSLMNVCFFLNDEEKLKEKFDKMWKDSNIVGIGGYRSVGGYRASIYNAMPLEGVQTLVNVMKELEKTA</sequence>
<keyword evidence="4 12" id="KW-0032">Aminotransferase</keyword>
<dbReference type="InterPro" id="IPR000192">
    <property type="entry name" value="Aminotrans_V_dom"/>
</dbReference>
<comment type="cofactor">
    <cofactor evidence="12">
        <name>pyridoxal 5'-phosphate</name>
        <dbReference type="ChEBI" id="CHEBI:597326"/>
    </cofactor>
    <text evidence="12">Binds 1 pyridoxal phosphate per subunit.</text>
</comment>
<dbReference type="InterPro" id="IPR022278">
    <property type="entry name" value="Pser_aminoTfrase"/>
</dbReference>
<comment type="pathway">
    <text evidence="2 12">Amino-acid biosynthesis; L-serine biosynthesis; L-serine from 3-phospho-D-glycerate: step 2/3.</text>
</comment>
<gene>
    <name evidence="12" type="primary">serC</name>
    <name evidence="14" type="ORF">C4S77_08195</name>
</gene>
<keyword evidence="9 12" id="KW-0718">Serine biosynthesis</keyword>
<feature type="binding site" evidence="12">
    <location>
        <position position="41"/>
    </location>
    <ligand>
        <name>L-glutamate</name>
        <dbReference type="ChEBI" id="CHEBI:29985"/>
    </ligand>
</feature>
<keyword evidence="6 12" id="KW-0808">Transferase</keyword>
<dbReference type="HAMAP" id="MF_00160">
    <property type="entry name" value="SerC_aminotrans_5"/>
    <property type="match status" value="1"/>
</dbReference>
<dbReference type="GO" id="GO:0006564">
    <property type="term" value="P:L-serine biosynthetic process"/>
    <property type="evidence" value="ECO:0007669"/>
    <property type="project" value="UniProtKB-UniRule"/>
</dbReference>
<feature type="binding site" evidence="12">
    <location>
        <position position="191"/>
    </location>
    <ligand>
        <name>pyridoxal 5'-phosphate</name>
        <dbReference type="ChEBI" id="CHEBI:597326"/>
    </ligand>
</feature>
<comment type="subunit">
    <text evidence="12">Homodimer.</text>
</comment>
<comment type="pathway">
    <text evidence="1 12">Cofactor biosynthesis; pyridoxine 5'-phosphate biosynthesis; pyridoxine 5'-phosphate from D-erythrose 4-phosphate: step 3/5.</text>
</comment>
<feature type="binding site" evidence="12">
    <location>
        <position position="101"/>
    </location>
    <ligand>
        <name>pyridoxal 5'-phosphate</name>
        <dbReference type="ChEBI" id="CHEBI:597326"/>
    </ligand>
</feature>
<dbReference type="GO" id="GO:0004648">
    <property type="term" value="F:O-phospho-L-serine:2-oxoglutarate aminotransferase activity"/>
    <property type="evidence" value="ECO:0007669"/>
    <property type="project" value="UniProtKB-UniRule"/>
</dbReference>
<comment type="caution">
    <text evidence="12">Lacks conserved residue(s) required for the propagation of feature annotation.</text>
</comment>
<dbReference type="Pfam" id="PF00266">
    <property type="entry name" value="Aminotran_5"/>
    <property type="match status" value="1"/>
</dbReference>
<evidence type="ECO:0000256" key="1">
    <source>
        <dbReference type="ARBA" id="ARBA00004915"/>
    </source>
</evidence>
<evidence type="ECO:0000259" key="13">
    <source>
        <dbReference type="Pfam" id="PF00266"/>
    </source>
</evidence>
<name>A0A2S8AB10_9FLAO</name>
<comment type="similarity">
    <text evidence="3 12">Belongs to the class-V pyridoxal-phosphate-dependent aminotransferase family. SerC subfamily.</text>
</comment>
<dbReference type="Proteomes" id="UP000238042">
    <property type="component" value="Unassembled WGS sequence"/>
</dbReference>
<feature type="binding site" evidence="12">
    <location>
        <begin position="75"/>
        <end position="76"/>
    </location>
    <ligand>
        <name>pyridoxal 5'-phosphate</name>
        <dbReference type="ChEBI" id="CHEBI:597326"/>
    </ligand>
</feature>
<dbReference type="GO" id="GO:0030170">
    <property type="term" value="F:pyridoxal phosphate binding"/>
    <property type="evidence" value="ECO:0007669"/>
    <property type="project" value="UniProtKB-UniRule"/>
</dbReference>
<dbReference type="InterPro" id="IPR015424">
    <property type="entry name" value="PyrdxlP-dep_Trfase"/>
</dbReference>
<keyword evidence="5 12" id="KW-0028">Amino-acid biosynthesis</keyword>
<comment type="catalytic activity">
    <reaction evidence="11 12">
        <text>O-phospho-L-serine + 2-oxoglutarate = 3-phosphooxypyruvate + L-glutamate</text>
        <dbReference type="Rhea" id="RHEA:14329"/>
        <dbReference type="ChEBI" id="CHEBI:16810"/>
        <dbReference type="ChEBI" id="CHEBI:18110"/>
        <dbReference type="ChEBI" id="CHEBI:29985"/>
        <dbReference type="ChEBI" id="CHEBI:57524"/>
        <dbReference type="EC" id="2.6.1.52"/>
    </reaction>
</comment>
<dbReference type="PIRSF" id="PIRSF000525">
    <property type="entry name" value="SerC"/>
    <property type="match status" value="1"/>
</dbReference>
<evidence type="ECO:0000256" key="4">
    <source>
        <dbReference type="ARBA" id="ARBA00022576"/>
    </source>
</evidence>
<evidence type="ECO:0000256" key="12">
    <source>
        <dbReference type="HAMAP-Rule" id="MF_00160"/>
    </source>
</evidence>
<evidence type="ECO:0000256" key="7">
    <source>
        <dbReference type="ARBA" id="ARBA00022898"/>
    </source>
</evidence>
<dbReference type="Gene3D" id="3.40.640.10">
    <property type="entry name" value="Type I PLP-dependent aspartate aminotransferase-like (Major domain)"/>
    <property type="match status" value="1"/>
</dbReference>
<feature type="modified residue" description="N6-(pyridoxal phosphate)lysine" evidence="12">
    <location>
        <position position="192"/>
    </location>
</feature>
<feature type="binding site" evidence="12">
    <location>
        <begin position="233"/>
        <end position="234"/>
    </location>
    <ligand>
        <name>pyridoxal 5'-phosphate</name>
        <dbReference type="ChEBI" id="CHEBI:597326"/>
    </ligand>
</feature>
<dbReference type="PANTHER" id="PTHR43247">
    <property type="entry name" value="PHOSPHOSERINE AMINOTRANSFERASE"/>
    <property type="match status" value="1"/>
</dbReference>
<evidence type="ECO:0000256" key="5">
    <source>
        <dbReference type="ARBA" id="ARBA00022605"/>
    </source>
</evidence>
<dbReference type="InterPro" id="IPR015422">
    <property type="entry name" value="PyrdxlP-dep_Trfase_small"/>
</dbReference>
<accession>A0A2S8AB10</accession>
<keyword evidence="8 12" id="KW-0664">Pyridoxine biosynthesis</keyword>
<dbReference type="EMBL" id="PSZM01000040">
    <property type="protein sequence ID" value="PQL91770.1"/>
    <property type="molecule type" value="Genomic_DNA"/>
</dbReference>
<comment type="function">
    <text evidence="12">Catalyzes the reversible conversion of 3-phosphohydroxypyruvate to phosphoserine and of 3-hydroxy-2-oxo-4-phosphonooxybutanoate to phosphohydroxythreonine.</text>
</comment>
<evidence type="ECO:0000256" key="2">
    <source>
        <dbReference type="ARBA" id="ARBA00005099"/>
    </source>
</evidence>
<dbReference type="UniPathway" id="UPA00135">
    <property type="reaction ID" value="UER00197"/>
</dbReference>
<dbReference type="NCBIfam" id="NF003764">
    <property type="entry name" value="PRK05355.1"/>
    <property type="match status" value="1"/>
</dbReference>
<feature type="domain" description="Aminotransferase class V" evidence="13">
    <location>
        <begin position="4"/>
        <end position="345"/>
    </location>
</feature>
<dbReference type="OrthoDB" id="9809412at2"/>
<comment type="caution">
    <text evidence="14">The sequence shown here is derived from an EMBL/GenBank/DDBJ whole genome shotgun (WGS) entry which is preliminary data.</text>
</comment>
<dbReference type="InterPro" id="IPR015421">
    <property type="entry name" value="PyrdxlP-dep_Trfase_major"/>
</dbReference>
<evidence type="ECO:0000313" key="14">
    <source>
        <dbReference type="EMBL" id="PQL91770.1"/>
    </source>
</evidence>
<comment type="subcellular location">
    <subcellularLocation>
        <location evidence="12">Cytoplasm</location>
    </subcellularLocation>
</comment>
<evidence type="ECO:0000256" key="6">
    <source>
        <dbReference type="ARBA" id="ARBA00022679"/>
    </source>
</evidence>
<dbReference type="PANTHER" id="PTHR43247:SF1">
    <property type="entry name" value="PHOSPHOSERINE AMINOTRANSFERASE"/>
    <property type="match status" value="1"/>
</dbReference>
<organism evidence="14 15">
    <name type="scientific">Apibacter adventoris</name>
    <dbReference type="NCBI Taxonomy" id="1679466"/>
    <lineage>
        <taxon>Bacteria</taxon>
        <taxon>Pseudomonadati</taxon>
        <taxon>Bacteroidota</taxon>
        <taxon>Flavobacteriia</taxon>
        <taxon>Flavobacteriales</taxon>
        <taxon>Weeksellaceae</taxon>
        <taxon>Apibacter</taxon>
    </lineage>
</organism>
<evidence type="ECO:0000256" key="10">
    <source>
        <dbReference type="ARBA" id="ARBA00047630"/>
    </source>
</evidence>
<dbReference type="AlphaFoldDB" id="A0A2S8AB10"/>
<keyword evidence="12" id="KW-0963">Cytoplasm</keyword>
<evidence type="ECO:0000256" key="9">
    <source>
        <dbReference type="ARBA" id="ARBA00023299"/>
    </source>
</evidence>
<evidence type="ECO:0000256" key="11">
    <source>
        <dbReference type="ARBA" id="ARBA00049007"/>
    </source>
</evidence>
<dbReference type="FunFam" id="3.40.640.10:FF:000010">
    <property type="entry name" value="Phosphoserine aminotransferase"/>
    <property type="match status" value="1"/>
</dbReference>
<evidence type="ECO:0000313" key="15">
    <source>
        <dbReference type="Proteomes" id="UP000238042"/>
    </source>
</evidence>
<protein>
    <recommendedName>
        <fullName evidence="12">Phosphoserine aminotransferase</fullName>
        <ecNumber evidence="12">2.6.1.52</ecNumber>
    </recommendedName>
    <alternativeName>
        <fullName evidence="12">Phosphohydroxythreonine aminotransferase</fullName>
        <shortName evidence="12">PSAT</shortName>
    </alternativeName>
</protein>
<proteinExistence type="inferred from homology"/>
<dbReference type="GO" id="GO:0008615">
    <property type="term" value="P:pyridoxine biosynthetic process"/>
    <property type="evidence" value="ECO:0007669"/>
    <property type="project" value="UniProtKB-UniRule"/>
</dbReference>
<dbReference type="UniPathway" id="UPA00244">
    <property type="reaction ID" value="UER00311"/>
</dbReference>
<dbReference type="SUPFAM" id="SSF53383">
    <property type="entry name" value="PLP-dependent transferases"/>
    <property type="match status" value="1"/>
</dbReference>
<reference evidence="14 15" key="1">
    <citation type="submission" date="2018-02" db="EMBL/GenBank/DDBJ databases">
        <title>Genome sequences of Apibacter spp., gut symbionts of Asian honey bees.</title>
        <authorList>
            <person name="Kwong W.K."/>
            <person name="Steele M.I."/>
            <person name="Moran N.A."/>
        </authorList>
    </citation>
    <scope>NUCLEOTIDE SEQUENCE [LARGE SCALE GENOMIC DNA]</scope>
    <source>
        <strain evidence="15">wkB301</strain>
    </source>
</reference>
<dbReference type="FunFam" id="3.90.1150.10:FF:000006">
    <property type="entry name" value="Phosphoserine aminotransferase"/>
    <property type="match status" value="1"/>
</dbReference>
<comment type="catalytic activity">
    <reaction evidence="10 12">
        <text>4-(phosphooxy)-L-threonine + 2-oxoglutarate = (R)-3-hydroxy-2-oxo-4-phosphooxybutanoate + L-glutamate</text>
        <dbReference type="Rhea" id="RHEA:16573"/>
        <dbReference type="ChEBI" id="CHEBI:16810"/>
        <dbReference type="ChEBI" id="CHEBI:29985"/>
        <dbReference type="ChEBI" id="CHEBI:58452"/>
        <dbReference type="ChEBI" id="CHEBI:58538"/>
        <dbReference type="EC" id="2.6.1.52"/>
    </reaction>
</comment>
<dbReference type="EC" id="2.6.1.52" evidence="12"/>
<dbReference type="Gene3D" id="3.90.1150.10">
    <property type="entry name" value="Aspartate Aminotransferase, domain 1"/>
    <property type="match status" value="1"/>
</dbReference>
<keyword evidence="7 12" id="KW-0663">Pyridoxal phosphate</keyword>
<dbReference type="GO" id="GO:0005737">
    <property type="term" value="C:cytoplasm"/>
    <property type="evidence" value="ECO:0007669"/>
    <property type="project" value="UniProtKB-SubCell"/>
</dbReference>
<dbReference type="RefSeq" id="WP_105247131.1">
    <property type="nucleotide sequence ID" value="NZ_PSZM01000040.1"/>
</dbReference>